<evidence type="ECO:0000313" key="3">
    <source>
        <dbReference type="Proteomes" id="UP001501446"/>
    </source>
</evidence>
<dbReference type="PANTHER" id="PTHR36974">
    <property type="entry name" value="MEMBRANE PROTEIN-RELATED"/>
    <property type="match status" value="1"/>
</dbReference>
<evidence type="ECO:0000313" key="2">
    <source>
        <dbReference type="EMBL" id="GAA4698981.1"/>
    </source>
</evidence>
<feature type="transmembrane region" description="Helical" evidence="1">
    <location>
        <begin position="116"/>
        <end position="134"/>
    </location>
</feature>
<feature type="transmembrane region" description="Helical" evidence="1">
    <location>
        <begin position="15"/>
        <end position="35"/>
    </location>
</feature>
<comment type="caution">
    <text evidence="2">The sequence shown here is derived from an EMBL/GenBank/DDBJ whole genome shotgun (WGS) entry which is preliminary data.</text>
</comment>
<keyword evidence="1" id="KW-0472">Membrane</keyword>
<dbReference type="RefSeq" id="WP_303382778.1">
    <property type="nucleotide sequence ID" value="NZ_BAABLN010000023.1"/>
</dbReference>
<feature type="transmembrane region" description="Helical" evidence="1">
    <location>
        <begin position="78"/>
        <end position="96"/>
    </location>
</feature>
<reference evidence="3" key="1">
    <citation type="journal article" date="2019" name="Int. J. Syst. Evol. Microbiol.">
        <title>The Global Catalogue of Microorganisms (GCM) 10K type strain sequencing project: providing services to taxonomists for standard genome sequencing and annotation.</title>
        <authorList>
            <consortium name="The Broad Institute Genomics Platform"/>
            <consortium name="The Broad Institute Genome Sequencing Center for Infectious Disease"/>
            <person name="Wu L."/>
            <person name="Ma J."/>
        </authorList>
    </citation>
    <scope>NUCLEOTIDE SEQUENCE [LARGE SCALE GENOMIC DNA]</scope>
    <source>
        <strain evidence="3">JCM 18958</strain>
    </source>
</reference>
<keyword evidence="3" id="KW-1185">Reference proteome</keyword>
<sequence length="153" mass="16627">MSSPRRRPARERSRTITRVVLGIFMLFAGIAHLTFAREEFQAQVPSWLPIDHDLVVLDSGVVEIALGAALIALPRYRLITGVALAVFFVAVFPGNIAQYVEGTDAFGLDTDGKRLARLFGQPLLIAAALWAAGLPRRSHRAPAPSEHVASMLS</sequence>
<dbReference type="EMBL" id="BAABLN010000023">
    <property type="protein sequence ID" value="GAA4698981.1"/>
    <property type="molecule type" value="Genomic_DNA"/>
</dbReference>
<keyword evidence="1" id="KW-0812">Transmembrane</keyword>
<feature type="transmembrane region" description="Helical" evidence="1">
    <location>
        <begin position="55"/>
        <end position="73"/>
    </location>
</feature>
<evidence type="ECO:0000256" key="1">
    <source>
        <dbReference type="SAM" id="Phobius"/>
    </source>
</evidence>
<protein>
    <submittedName>
        <fullName evidence="2">Membrane protein</fullName>
    </submittedName>
</protein>
<proteinExistence type="predicted"/>
<dbReference type="Proteomes" id="UP001501446">
    <property type="component" value="Unassembled WGS sequence"/>
</dbReference>
<accession>A0ABP8X329</accession>
<organism evidence="2 3">
    <name type="scientific">Kocuria gwangalliensis</name>
    <dbReference type="NCBI Taxonomy" id="501592"/>
    <lineage>
        <taxon>Bacteria</taxon>
        <taxon>Bacillati</taxon>
        <taxon>Actinomycetota</taxon>
        <taxon>Actinomycetes</taxon>
        <taxon>Micrococcales</taxon>
        <taxon>Micrococcaceae</taxon>
        <taxon>Kocuria</taxon>
    </lineage>
</organism>
<dbReference type="PANTHER" id="PTHR36974:SF1">
    <property type="entry name" value="DOXX FAMILY MEMBRANE PROTEIN"/>
    <property type="match status" value="1"/>
</dbReference>
<keyword evidence="1" id="KW-1133">Transmembrane helix</keyword>
<name>A0ABP8X329_9MICC</name>
<gene>
    <name evidence="2" type="ORF">GCM10025781_16410</name>
</gene>